<dbReference type="InterPro" id="IPR013517">
    <property type="entry name" value="FG-GAP"/>
</dbReference>
<name>A0ABZ2AIF0_STRNV</name>
<proteinExistence type="predicted"/>
<protein>
    <submittedName>
        <fullName evidence="3">VCBS repeat-containing protein</fullName>
    </submittedName>
</protein>
<evidence type="ECO:0000313" key="4">
    <source>
        <dbReference type="Proteomes" id="UP001432209"/>
    </source>
</evidence>
<dbReference type="EMBL" id="CP109495">
    <property type="protein sequence ID" value="WUX57379.1"/>
    <property type="molecule type" value="Genomic_DNA"/>
</dbReference>
<dbReference type="Pfam" id="PF13517">
    <property type="entry name" value="FG-GAP_3"/>
    <property type="match status" value="1"/>
</dbReference>
<dbReference type="Proteomes" id="UP001432209">
    <property type="component" value="Chromosome"/>
</dbReference>
<feature type="region of interest" description="Disordered" evidence="2">
    <location>
        <begin position="33"/>
        <end position="76"/>
    </location>
</feature>
<dbReference type="PROSITE" id="PS51257">
    <property type="entry name" value="PROKAR_LIPOPROTEIN"/>
    <property type="match status" value="1"/>
</dbReference>
<dbReference type="Gene3D" id="2.130.10.130">
    <property type="entry name" value="Integrin alpha, N-terminal"/>
    <property type="match status" value="1"/>
</dbReference>
<dbReference type="PANTHER" id="PTHR46580:SF2">
    <property type="entry name" value="MAM DOMAIN-CONTAINING PROTEIN"/>
    <property type="match status" value="1"/>
</dbReference>
<accession>A0ABZ2AIF0</accession>
<evidence type="ECO:0000256" key="2">
    <source>
        <dbReference type="SAM" id="MobiDB-lite"/>
    </source>
</evidence>
<reference evidence="3" key="1">
    <citation type="submission" date="2022-10" db="EMBL/GenBank/DDBJ databases">
        <title>The complete genomes of actinobacterial strains from the NBC collection.</title>
        <authorList>
            <person name="Joergensen T.S."/>
            <person name="Alvarez Arevalo M."/>
            <person name="Sterndorff E.B."/>
            <person name="Faurdal D."/>
            <person name="Vuksanovic O."/>
            <person name="Mourched A.-S."/>
            <person name="Charusanti P."/>
            <person name="Shaw S."/>
            <person name="Blin K."/>
            <person name="Weber T."/>
        </authorList>
    </citation>
    <scope>NUCLEOTIDE SEQUENCE</scope>
    <source>
        <strain evidence="3">NBC_01432</strain>
    </source>
</reference>
<dbReference type="PANTHER" id="PTHR46580">
    <property type="entry name" value="SENSOR KINASE-RELATED"/>
    <property type="match status" value="1"/>
</dbReference>
<organism evidence="3 4">
    <name type="scientific">Streptomyces niveus</name>
    <name type="common">Streptomyces spheroides</name>
    <dbReference type="NCBI Taxonomy" id="193462"/>
    <lineage>
        <taxon>Bacteria</taxon>
        <taxon>Bacillati</taxon>
        <taxon>Actinomycetota</taxon>
        <taxon>Actinomycetes</taxon>
        <taxon>Kitasatosporales</taxon>
        <taxon>Streptomycetaceae</taxon>
        <taxon>Streptomyces</taxon>
    </lineage>
</organism>
<sequence>MRPGDTRVPTAALTGAALCTALALLLTGCSGSDGESAGGGKAKNGDTAPLAGRASVPKRPVPRGDGSEVPADFNGDGHRDLVLNDLVKAPDAIQGDDAGIGIVYGSDSPRGVDPAVRQTLTPAANGAATDGVLPAAFDAAASCDLDGDGFSDLIVSTDPPYDGLGRPPVPLQLLFGGPDGITGKAVVLKIPAKARYGDDWPDHPVCGDFDGDGKPDLAVSASAGQVSYLRGPFSRAGAPRAATAPVPGAGPVLYAPTGKADTNGDGYDDLVYATRTHDPGKAAKGKLLLGGPRGPGQPGGTYTFGPVDLPPAPKLPGAAGKPTTDLVEAARSADFIVTRTHLGEEKDLIALYPPKKDTPALSFSTSIFLE</sequence>
<evidence type="ECO:0000313" key="3">
    <source>
        <dbReference type="EMBL" id="WUX57379.1"/>
    </source>
</evidence>
<evidence type="ECO:0000256" key="1">
    <source>
        <dbReference type="ARBA" id="ARBA00022729"/>
    </source>
</evidence>
<keyword evidence="4" id="KW-1185">Reference proteome</keyword>
<dbReference type="SUPFAM" id="SSF69318">
    <property type="entry name" value="Integrin alpha N-terminal domain"/>
    <property type="match status" value="1"/>
</dbReference>
<gene>
    <name evidence="3" type="ORF">OG442_18865</name>
</gene>
<dbReference type="InterPro" id="IPR028994">
    <property type="entry name" value="Integrin_alpha_N"/>
</dbReference>
<keyword evidence="1" id="KW-0732">Signal</keyword>